<organism evidence="1">
    <name type="scientific">viral metagenome</name>
    <dbReference type="NCBI Taxonomy" id="1070528"/>
    <lineage>
        <taxon>unclassified sequences</taxon>
        <taxon>metagenomes</taxon>
        <taxon>organismal metagenomes</taxon>
    </lineage>
</organism>
<proteinExistence type="predicted"/>
<evidence type="ECO:0000313" key="1">
    <source>
        <dbReference type="EMBL" id="QJB01437.1"/>
    </source>
</evidence>
<protein>
    <submittedName>
        <fullName evidence="1">Uncharacterized protein</fullName>
    </submittedName>
</protein>
<dbReference type="EMBL" id="MT143708">
    <property type="protein sequence ID" value="QJB01437.1"/>
    <property type="molecule type" value="Genomic_DNA"/>
</dbReference>
<name>A0A6M3M1K9_9ZZZZ</name>
<gene>
    <name evidence="1" type="ORF">MM171A00110_0097</name>
</gene>
<dbReference type="AlphaFoldDB" id="A0A6M3M1K9"/>
<reference evidence="1" key="1">
    <citation type="submission" date="2020-03" db="EMBL/GenBank/DDBJ databases">
        <title>The deep terrestrial virosphere.</title>
        <authorList>
            <person name="Holmfeldt K."/>
            <person name="Nilsson E."/>
            <person name="Simone D."/>
            <person name="Lopez-Fernandez M."/>
            <person name="Wu X."/>
            <person name="de Brujin I."/>
            <person name="Lundin D."/>
            <person name="Andersson A."/>
            <person name="Bertilsson S."/>
            <person name="Dopson M."/>
        </authorList>
    </citation>
    <scope>NUCLEOTIDE SEQUENCE</scope>
    <source>
        <strain evidence="1">MM171A00110</strain>
    </source>
</reference>
<sequence length="127" mass="14819">MPEIKCEYGHTLRIGTDEWVSQLSLDQLRYARQQMAEKIDKAEQGPRRTVWLVDDGISVAGFYREDAFAEAADHLLRIYKDVFLREAKDFGGSPGSVHEFKQSIPHIEPRRVTQFEYDTEWFPTKPE</sequence>
<accession>A0A6M3M1K9</accession>